<evidence type="ECO:0000256" key="7">
    <source>
        <dbReference type="HAMAP-Rule" id="MF_00044"/>
    </source>
</evidence>
<keyword evidence="5 7" id="KW-0648">Protein biosynthesis</keyword>
<dbReference type="InterPro" id="IPR004115">
    <property type="entry name" value="GAD-like_sf"/>
</dbReference>
<dbReference type="Gene3D" id="3.30.1360.30">
    <property type="entry name" value="GAD-like domain"/>
    <property type="match status" value="1"/>
</dbReference>
<dbReference type="EMBL" id="CP098502">
    <property type="protein sequence ID" value="UTI62528.1"/>
    <property type="molecule type" value="Genomic_DNA"/>
</dbReference>
<protein>
    <recommendedName>
        <fullName evidence="7">Aspartate--tRNA(Asp/Asn) ligase</fullName>
        <ecNumber evidence="7">6.1.1.23</ecNumber>
    </recommendedName>
    <alternativeName>
        <fullName evidence="7">Aspartyl-tRNA synthetase</fullName>
        <shortName evidence="7">AspRS</shortName>
    </alternativeName>
    <alternativeName>
        <fullName evidence="7">Non-discriminating aspartyl-tRNA synthetase</fullName>
        <shortName evidence="7">ND-AspRS</shortName>
    </alternativeName>
</protein>
<comment type="subcellular location">
    <subcellularLocation>
        <location evidence="7">Cytoplasm</location>
    </subcellularLocation>
</comment>
<dbReference type="SUPFAM" id="SSF50249">
    <property type="entry name" value="Nucleic acid-binding proteins"/>
    <property type="match status" value="1"/>
</dbReference>
<dbReference type="Pfam" id="PF02938">
    <property type="entry name" value="GAD"/>
    <property type="match status" value="1"/>
</dbReference>
<dbReference type="Pfam" id="PF00152">
    <property type="entry name" value="tRNA-synt_2"/>
    <property type="match status" value="1"/>
</dbReference>
<feature type="region of interest" description="Aspartate" evidence="7">
    <location>
        <begin position="211"/>
        <end position="214"/>
    </location>
</feature>
<evidence type="ECO:0000256" key="1">
    <source>
        <dbReference type="ARBA" id="ARBA00006303"/>
    </source>
</evidence>
<dbReference type="InterPro" id="IPR002312">
    <property type="entry name" value="Asp/Asn-tRNA-synth_IIb"/>
</dbReference>
<feature type="binding site" evidence="7">
    <location>
        <position position="500"/>
    </location>
    <ligand>
        <name>L-aspartate</name>
        <dbReference type="ChEBI" id="CHEBI:29991"/>
    </ligand>
</feature>
<dbReference type="InterPro" id="IPR045864">
    <property type="entry name" value="aa-tRNA-synth_II/BPL/LPL"/>
</dbReference>
<proteinExistence type="inferred from homology"/>
<feature type="binding site" evidence="7">
    <location>
        <position position="493"/>
    </location>
    <ligand>
        <name>ATP</name>
        <dbReference type="ChEBI" id="CHEBI:30616"/>
    </ligand>
</feature>
<comment type="caution">
    <text evidence="7">Lacks conserved residue(s) required for the propagation of feature annotation.</text>
</comment>
<dbReference type="InterPro" id="IPR004365">
    <property type="entry name" value="NA-bd_OB_tRNA"/>
</dbReference>
<reference evidence="9 10" key="1">
    <citation type="submission" date="2022-06" db="EMBL/GenBank/DDBJ databases">
        <title>Paraconexibacter antarcticus.</title>
        <authorList>
            <person name="Kim C.S."/>
        </authorList>
    </citation>
    <scope>NUCLEOTIDE SEQUENCE [LARGE SCALE GENOMIC DNA]</scope>
    <source>
        <strain evidence="9 10">02-257</strain>
    </source>
</reference>
<dbReference type="Pfam" id="PF01336">
    <property type="entry name" value="tRNA_anti-codon"/>
    <property type="match status" value="1"/>
</dbReference>
<keyword evidence="4 7" id="KW-0067">ATP-binding</keyword>
<dbReference type="InterPro" id="IPR047090">
    <property type="entry name" value="AspRS_core"/>
</dbReference>
<comment type="catalytic activity">
    <reaction evidence="7">
        <text>tRNA(Asx) + L-aspartate + ATP = L-aspartyl-tRNA(Asx) + AMP + diphosphate</text>
        <dbReference type="Rhea" id="RHEA:18349"/>
        <dbReference type="Rhea" id="RHEA-COMP:9710"/>
        <dbReference type="Rhea" id="RHEA-COMP:9711"/>
        <dbReference type="ChEBI" id="CHEBI:29991"/>
        <dbReference type="ChEBI" id="CHEBI:30616"/>
        <dbReference type="ChEBI" id="CHEBI:33019"/>
        <dbReference type="ChEBI" id="CHEBI:78442"/>
        <dbReference type="ChEBI" id="CHEBI:78516"/>
        <dbReference type="ChEBI" id="CHEBI:456215"/>
        <dbReference type="EC" id="6.1.1.23"/>
    </reaction>
</comment>
<accession>A0ABY5DL59</accession>
<dbReference type="InterPro" id="IPR012340">
    <property type="entry name" value="NA-bd_OB-fold"/>
</dbReference>
<dbReference type="InterPro" id="IPR006195">
    <property type="entry name" value="aa-tRNA-synth_II"/>
</dbReference>
<feature type="domain" description="Aminoacyl-transfer RNA synthetases class-II family profile" evidence="8">
    <location>
        <begin position="156"/>
        <end position="566"/>
    </location>
</feature>
<dbReference type="NCBIfam" id="NF001750">
    <property type="entry name" value="PRK00476.1"/>
    <property type="match status" value="1"/>
</dbReference>
<dbReference type="HAMAP" id="MF_00044">
    <property type="entry name" value="Asp_tRNA_synth_type1"/>
    <property type="match status" value="1"/>
</dbReference>
<dbReference type="CDD" id="cd00777">
    <property type="entry name" value="AspRS_core"/>
    <property type="match status" value="1"/>
</dbReference>
<comment type="subunit">
    <text evidence="7">Homodimer.</text>
</comment>
<evidence type="ECO:0000256" key="6">
    <source>
        <dbReference type="ARBA" id="ARBA00023146"/>
    </source>
</evidence>
<evidence type="ECO:0000256" key="5">
    <source>
        <dbReference type="ARBA" id="ARBA00022917"/>
    </source>
</evidence>
<name>A0ABY5DL59_9ACTN</name>
<dbReference type="InterPro" id="IPR004364">
    <property type="entry name" value="Aa-tRNA-synt_II"/>
</dbReference>
<keyword evidence="3 7" id="KW-0547">Nucleotide-binding</keyword>
<dbReference type="Gene3D" id="3.30.930.10">
    <property type="entry name" value="Bira Bifunctional Protein, Domain 2"/>
    <property type="match status" value="1"/>
</dbReference>
<evidence type="ECO:0000313" key="10">
    <source>
        <dbReference type="Proteomes" id="UP001056035"/>
    </source>
</evidence>
<evidence type="ECO:0000256" key="2">
    <source>
        <dbReference type="ARBA" id="ARBA00022598"/>
    </source>
</evidence>
<dbReference type="InterPro" id="IPR047089">
    <property type="entry name" value="Asp-tRNA-ligase_1_N"/>
</dbReference>
<dbReference type="SUPFAM" id="SSF55261">
    <property type="entry name" value="GAD domain-like"/>
    <property type="match status" value="1"/>
</dbReference>
<sequence length="600" mass="65338">MSTKMQQVASANAYRDTWCGDLDASRSGSTARVSGWVNNRRDHGGLIFIDLRDRSGLVQLVFHPDSSGEAFAAAERLRTEHVVSAVGTVVDRDPAQVNPNLATGAIELSVTAMDVLAESETPPFPVNEDSAVDETLRLTHRALDLRRDGMQQTMALRHRIVKTMRDVLDRQDFLEVETPILTRSTPEGARDFLVPSRLQPGSWYALPQSPQLFKQLLMMAGYERYFQIARCFRDEDLRGFRQPEFTQLDLEMSFVEEEDVIAVMEEVMSEVFAAADFRVPPTPWPRMAYAEAMLTYGNDKPDTRFGLHIGDVTEALRGSGFGIFEKTITGGGVVRAFNAGPRQMSRKDLDGLNEVVQRHGAKATAPIVVGPNADDPERGWVGNLAKFFSPEQIGAVNTALDASEGDLLLFVADAEPVTAAALSALRLEIAGRFDLIPEGVHHPLWIVEWPMFEPTGDGGFTAIHHPFTAPSGSFDDLASVGSRAYDLVLDGTEIGGGSIRIHTPEVQQQVFDAIGLDAEEAEARFGFLLDALKYGAPPHGGIAMGIDRIVAILAGKESIRDVIAFPKTASGGDPLTGAPAPVDEQQLRELGVKSLVPPPV</sequence>
<dbReference type="EC" id="6.1.1.23" evidence="7"/>
<feature type="binding site" evidence="7">
    <location>
        <position position="187"/>
    </location>
    <ligand>
        <name>L-aspartate</name>
        <dbReference type="ChEBI" id="CHEBI:29991"/>
    </ligand>
</feature>
<feature type="binding site" evidence="7">
    <location>
        <begin position="545"/>
        <end position="548"/>
    </location>
    <ligand>
        <name>ATP</name>
        <dbReference type="ChEBI" id="CHEBI:30616"/>
    </ligand>
</feature>
<dbReference type="Proteomes" id="UP001056035">
    <property type="component" value="Chromosome"/>
</dbReference>
<feature type="site" description="Important for tRNA non-discrimination" evidence="7">
    <location>
        <position position="43"/>
    </location>
</feature>
<evidence type="ECO:0000256" key="3">
    <source>
        <dbReference type="ARBA" id="ARBA00022741"/>
    </source>
</evidence>
<dbReference type="NCBIfam" id="TIGR00459">
    <property type="entry name" value="aspS_bact"/>
    <property type="match status" value="1"/>
</dbReference>
<feature type="binding site" evidence="7">
    <location>
        <position position="233"/>
    </location>
    <ligand>
        <name>L-aspartate</name>
        <dbReference type="ChEBI" id="CHEBI:29991"/>
    </ligand>
</feature>
<gene>
    <name evidence="7 9" type="primary">aspS</name>
    <name evidence="9" type="ORF">NBH00_14275</name>
</gene>
<feature type="binding site" evidence="7">
    <location>
        <position position="242"/>
    </location>
    <ligand>
        <name>ATP</name>
        <dbReference type="ChEBI" id="CHEBI:30616"/>
    </ligand>
</feature>
<evidence type="ECO:0000259" key="8">
    <source>
        <dbReference type="PROSITE" id="PS50862"/>
    </source>
</evidence>
<dbReference type="PANTHER" id="PTHR22594">
    <property type="entry name" value="ASPARTYL/LYSYL-TRNA SYNTHETASE"/>
    <property type="match status" value="1"/>
</dbReference>
<dbReference type="InterPro" id="IPR029351">
    <property type="entry name" value="GAD_dom"/>
</dbReference>
<dbReference type="Gene3D" id="2.40.50.140">
    <property type="entry name" value="Nucleic acid-binding proteins"/>
    <property type="match status" value="1"/>
</dbReference>
<keyword evidence="10" id="KW-1185">Reference proteome</keyword>
<comment type="function">
    <text evidence="7">Aspartyl-tRNA synthetase with relaxed tRNA specificity since it is able to aspartylate not only its cognate tRNA(Asp) but also tRNA(Asn). Reaction proceeds in two steps: L-aspartate is first activated by ATP to form Asp-AMP and then transferred to the acceptor end of tRNA(Asp/Asn).</text>
</comment>
<keyword evidence="2 7" id="KW-0436">Ligase</keyword>
<dbReference type="SUPFAM" id="SSF55681">
    <property type="entry name" value="Class II aaRS and biotin synthetases"/>
    <property type="match status" value="1"/>
</dbReference>
<organism evidence="9 10">
    <name type="scientific">Paraconexibacter antarcticus</name>
    <dbReference type="NCBI Taxonomy" id="2949664"/>
    <lineage>
        <taxon>Bacteria</taxon>
        <taxon>Bacillati</taxon>
        <taxon>Actinomycetota</taxon>
        <taxon>Thermoleophilia</taxon>
        <taxon>Solirubrobacterales</taxon>
        <taxon>Paraconexibacteraceae</taxon>
        <taxon>Paraconexibacter</taxon>
    </lineage>
</organism>
<dbReference type="PANTHER" id="PTHR22594:SF5">
    <property type="entry name" value="ASPARTATE--TRNA LIGASE, MITOCHONDRIAL"/>
    <property type="match status" value="1"/>
</dbReference>
<dbReference type="PRINTS" id="PR01042">
    <property type="entry name" value="TRNASYNTHASP"/>
</dbReference>
<evidence type="ECO:0000256" key="4">
    <source>
        <dbReference type="ARBA" id="ARBA00022840"/>
    </source>
</evidence>
<comment type="similarity">
    <text evidence="1 7">Belongs to the class-II aminoacyl-tRNA synthetase family. Type 1 subfamily.</text>
</comment>
<dbReference type="InterPro" id="IPR004524">
    <property type="entry name" value="Asp-tRNA-ligase_1"/>
</dbReference>
<keyword evidence="6 7" id="KW-0030">Aminoacyl-tRNA synthetase</keyword>
<keyword evidence="7" id="KW-0963">Cytoplasm</keyword>
<feature type="binding site" evidence="7">
    <location>
        <begin position="233"/>
        <end position="235"/>
    </location>
    <ligand>
        <name>ATP</name>
        <dbReference type="ChEBI" id="CHEBI:30616"/>
    </ligand>
</feature>
<dbReference type="PROSITE" id="PS50862">
    <property type="entry name" value="AA_TRNA_LIGASE_II"/>
    <property type="match status" value="1"/>
</dbReference>
<feature type="binding site" evidence="7">
    <location>
        <position position="464"/>
    </location>
    <ligand>
        <name>L-aspartate</name>
        <dbReference type="ChEBI" id="CHEBI:29991"/>
    </ligand>
</feature>
<dbReference type="GO" id="GO:0004815">
    <property type="term" value="F:aspartate-tRNA ligase activity"/>
    <property type="evidence" value="ECO:0007669"/>
    <property type="project" value="UniProtKB-EC"/>
</dbReference>
<dbReference type="CDD" id="cd04317">
    <property type="entry name" value="EcAspRS_like_N"/>
    <property type="match status" value="1"/>
</dbReference>
<evidence type="ECO:0000313" key="9">
    <source>
        <dbReference type="EMBL" id="UTI62528.1"/>
    </source>
</evidence>